<proteinExistence type="predicted"/>
<protein>
    <submittedName>
        <fullName evidence="1">Uncharacterized protein</fullName>
    </submittedName>
</protein>
<dbReference type="EMBL" id="JDSS02000013">
    <property type="protein sequence ID" value="KFB69562.1"/>
    <property type="molecule type" value="Genomic_DNA"/>
</dbReference>
<gene>
    <name evidence="1" type="ORF">CAPSK01_000825</name>
</gene>
<name>A0A084Y4B8_9PROT</name>
<evidence type="ECO:0000313" key="1">
    <source>
        <dbReference type="EMBL" id="KFB69562.1"/>
    </source>
</evidence>
<comment type="caution">
    <text evidence="1">The sequence shown here is derived from an EMBL/GenBank/DDBJ whole genome shotgun (WGS) entry which is preliminary data.</text>
</comment>
<dbReference type="AlphaFoldDB" id="A0A084Y4B8"/>
<reference evidence="1 2" key="1">
    <citation type="submission" date="2014-07" db="EMBL/GenBank/DDBJ databases">
        <title>Expanding our view of genomic diversity in Candidatus Accumulibacter clades.</title>
        <authorList>
            <person name="Skennerton C.T."/>
            <person name="Barr J.J."/>
            <person name="Slater F.R."/>
            <person name="Bond P.L."/>
            <person name="Tyson G.W."/>
        </authorList>
    </citation>
    <scope>NUCLEOTIDE SEQUENCE [LARGE SCALE GENOMIC DNA]</scope>
    <source>
        <strain evidence="2">SK-01</strain>
    </source>
</reference>
<evidence type="ECO:0000313" key="2">
    <source>
        <dbReference type="Proteomes" id="UP000019812"/>
    </source>
</evidence>
<sequence>MVSRLADEPMWPPAKWRNRSRRRPAMSLVVARLRQWQTFQIASFVRDHAIDWIDARAISSPLRARRHGAAVGPRVVIRAARERATRPAVGHLEPDMRSREEVHQAFCEIGVAVAVAEGSGFRTLCTRFGKRARSECLCSLTSSAEGALACIVAATSSCPGGGFAAVQSTPRNVVSPFTVWVRPCLSSTSR</sequence>
<dbReference type="Proteomes" id="UP000019812">
    <property type="component" value="Unassembled WGS sequence"/>
</dbReference>
<accession>A0A084Y4B8</accession>
<organism evidence="1 2">
    <name type="scientific">Candidatus Accumulibacter vicinus</name>
    <dbReference type="NCBI Taxonomy" id="2954382"/>
    <lineage>
        <taxon>Bacteria</taxon>
        <taxon>Pseudomonadati</taxon>
        <taxon>Pseudomonadota</taxon>
        <taxon>Betaproteobacteria</taxon>
        <taxon>Candidatus Accumulibacter</taxon>
    </lineage>
</organism>